<accession>A0A1F6T6G4</accession>
<name>A0A1F6T6G4_9PROT</name>
<evidence type="ECO:0000313" key="2">
    <source>
        <dbReference type="Proteomes" id="UP000179334"/>
    </source>
</evidence>
<protein>
    <submittedName>
        <fullName evidence="1">Uncharacterized protein</fullName>
    </submittedName>
</protein>
<organism evidence="1 2">
    <name type="scientific">Candidatus Muproteobacteria bacterium RBG_16_64_10</name>
    <dbReference type="NCBI Taxonomy" id="1817757"/>
    <lineage>
        <taxon>Bacteria</taxon>
        <taxon>Pseudomonadati</taxon>
        <taxon>Pseudomonadota</taxon>
        <taxon>Candidatus Muproteobacteria</taxon>
    </lineage>
</organism>
<comment type="caution">
    <text evidence="1">The sequence shown here is derived from an EMBL/GenBank/DDBJ whole genome shotgun (WGS) entry which is preliminary data.</text>
</comment>
<dbReference type="AlphaFoldDB" id="A0A1F6T6G4"/>
<dbReference type="EMBL" id="MFSR01000020">
    <property type="protein sequence ID" value="OGI40639.1"/>
    <property type="molecule type" value="Genomic_DNA"/>
</dbReference>
<proteinExistence type="predicted"/>
<evidence type="ECO:0000313" key="1">
    <source>
        <dbReference type="EMBL" id="OGI40639.1"/>
    </source>
</evidence>
<sequence>MVFWTEEGDYYAIDLSAKSGVAQEKLDEAFGQEVEAQGEILKNGKIERLRVAQLKILRPAAGKEFFKG</sequence>
<reference evidence="1 2" key="1">
    <citation type="journal article" date="2016" name="Nat. Commun.">
        <title>Thousands of microbial genomes shed light on interconnected biogeochemical processes in an aquifer system.</title>
        <authorList>
            <person name="Anantharaman K."/>
            <person name="Brown C.T."/>
            <person name="Hug L.A."/>
            <person name="Sharon I."/>
            <person name="Castelle C.J."/>
            <person name="Probst A.J."/>
            <person name="Thomas B.C."/>
            <person name="Singh A."/>
            <person name="Wilkins M.J."/>
            <person name="Karaoz U."/>
            <person name="Brodie E.L."/>
            <person name="Williams K.H."/>
            <person name="Hubbard S.S."/>
            <person name="Banfield J.F."/>
        </authorList>
    </citation>
    <scope>NUCLEOTIDE SEQUENCE [LARGE SCALE GENOMIC DNA]</scope>
</reference>
<dbReference type="Proteomes" id="UP000179334">
    <property type="component" value="Unassembled WGS sequence"/>
</dbReference>
<gene>
    <name evidence="1" type="ORF">A2V91_03565</name>
</gene>